<dbReference type="GO" id="GO:0016192">
    <property type="term" value="P:vesicle-mediated transport"/>
    <property type="evidence" value="ECO:0007669"/>
    <property type="project" value="UniProtKB-KW"/>
</dbReference>
<keyword evidence="4 10" id="KW-0812">Transmembrane</keyword>
<evidence type="ECO:0008006" key="13">
    <source>
        <dbReference type="Google" id="ProtNLM"/>
    </source>
</evidence>
<sequence length="287" mass="31773">MGISQAEVRLRRLLAAAAQQENQAKLLHYVAYMREQLALLTGTGGQGLNQELGRISEEQALQYANCIDEIAEKSISSTVPDLWESLRSGKDGGLDLLPTQEDDLDEPILAPRTLSPALRRRRLLRDQDERKKVDERKLDSATHETIGKHRRIQDALTDEMAQLSEQLKNNSYLMEKTLRDTAHYVYDTDAAIEYNLAATNRVNERASLIYKRNWKTSCYTWLILILMIFLFIFMVGLIRLTAADAAAATAAAAAPIFNPPAALNIVAALAIPAKAAAAAARITTVGL</sequence>
<dbReference type="AlphaFoldDB" id="A0ABD3GX31"/>
<name>A0ABD3GX31_9MARC</name>
<dbReference type="EMBL" id="JBJQOH010000006">
    <property type="protein sequence ID" value="KAL3682947.1"/>
    <property type="molecule type" value="Genomic_DNA"/>
</dbReference>
<keyword evidence="5" id="KW-0256">Endoplasmic reticulum</keyword>
<keyword evidence="8 10" id="KW-1133">Transmembrane helix</keyword>
<organism evidence="11 12">
    <name type="scientific">Riccia sorocarpa</name>
    <dbReference type="NCBI Taxonomy" id="122646"/>
    <lineage>
        <taxon>Eukaryota</taxon>
        <taxon>Viridiplantae</taxon>
        <taxon>Streptophyta</taxon>
        <taxon>Embryophyta</taxon>
        <taxon>Marchantiophyta</taxon>
        <taxon>Marchantiopsida</taxon>
        <taxon>Marchantiidae</taxon>
        <taxon>Marchantiales</taxon>
        <taxon>Ricciaceae</taxon>
        <taxon>Riccia</taxon>
    </lineage>
</organism>
<proteinExistence type="inferred from homology"/>
<accession>A0ABD3GX31</accession>
<dbReference type="GO" id="GO:0005789">
    <property type="term" value="C:endoplasmic reticulum membrane"/>
    <property type="evidence" value="ECO:0007669"/>
    <property type="project" value="UniProtKB-SubCell"/>
</dbReference>
<dbReference type="PANTHER" id="PTHR13050">
    <property type="entry name" value="USE1-LIKE PROTEIN"/>
    <property type="match status" value="1"/>
</dbReference>
<comment type="caution">
    <text evidence="11">The sequence shown here is derived from an EMBL/GenBank/DDBJ whole genome shotgun (WGS) entry which is preliminary data.</text>
</comment>
<evidence type="ECO:0000256" key="7">
    <source>
        <dbReference type="ARBA" id="ARBA00022927"/>
    </source>
</evidence>
<evidence type="ECO:0000256" key="9">
    <source>
        <dbReference type="ARBA" id="ARBA00023136"/>
    </source>
</evidence>
<evidence type="ECO:0000256" key="5">
    <source>
        <dbReference type="ARBA" id="ARBA00022824"/>
    </source>
</evidence>
<evidence type="ECO:0000256" key="6">
    <source>
        <dbReference type="ARBA" id="ARBA00022892"/>
    </source>
</evidence>
<keyword evidence="9 10" id="KW-0472">Membrane</keyword>
<evidence type="ECO:0000256" key="2">
    <source>
        <dbReference type="ARBA" id="ARBA00007891"/>
    </source>
</evidence>
<comment type="similarity">
    <text evidence="2">Belongs to the USE1 family.</text>
</comment>
<evidence type="ECO:0000256" key="4">
    <source>
        <dbReference type="ARBA" id="ARBA00022692"/>
    </source>
</evidence>
<keyword evidence="12" id="KW-1185">Reference proteome</keyword>
<dbReference type="Pfam" id="PF09753">
    <property type="entry name" value="Use1"/>
    <property type="match status" value="1"/>
</dbReference>
<evidence type="ECO:0000313" key="12">
    <source>
        <dbReference type="Proteomes" id="UP001633002"/>
    </source>
</evidence>
<evidence type="ECO:0000256" key="10">
    <source>
        <dbReference type="SAM" id="Phobius"/>
    </source>
</evidence>
<protein>
    <recommendedName>
        <fullName evidence="13">Vesicle transport protein USE1</fullName>
    </recommendedName>
</protein>
<gene>
    <name evidence="11" type="ORF">R1sor_000969</name>
</gene>
<dbReference type="Proteomes" id="UP001633002">
    <property type="component" value="Unassembled WGS sequence"/>
</dbReference>
<feature type="transmembrane region" description="Helical" evidence="10">
    <location>
        <begin position="219"/>
        <end position="238"/>
    </location>
</feature>
<dbReference type="PANTHER" id="PTHR13050:SF7">
    <property type="entry name" value="VESICLE TRANSPORT PROTEIN USE1"/>
    <property type="match status" value="1"/>
</dbReference>
<evidence type="ECO:0000313" key="11">
    <source>
        <dbReference type="EMBL" id="KAL3682947.1"/>
    </source>
</evidence>
<evidence type="ECO:0000256" key="1">
    <source>
        <dbReference type="ARBA" id="ARBA00004163"/>
    </source>
</evidence>
<dbReference type="GO" id="GO:0015031">
    <property type="term" value="P:protein transport"/>
    <property type="evidence" value="ECO:0007669"/>
    <property type="project" value="UniProtKB-KW"/>
</dbReference>
<keyword evidence="7" id="KW-0653">Protein transport</keyword>
<keyword evidence="3" id="KW-0813">Transport</keyword>
<evidence type="ECO:0000256" key="8">
    <source>
        <dbReference type="ARBA" id="ARBA00022989"/>
    </source>
</evidence>
<comment type="subcellular location">
    <subcellularLocation>
        <location evidence="1">Endoplasmic reticulum membrane</location>
        <topology evidence="1">Single-pass type IV membrane protein</topology>
    </subcellularLocation>
</comment>
<reference evidence="11 12" key="1">
    <citation type="submission" date="2024-09" db="EMBL/GenBank/DDBJ databases">
        <title>Chromosome-scale assembly of Riccia sorocarpa.</title>
        <authorList>
            <person name="Paukszto L."/>
        </authorList>
    </citation>
    <scope>NUCLEOTIDE SEQUENCE [LARGE SCALE GENOMIC DNA]</scope>
    <source>
        <strain evidence="11">LP-2024</strain>
        <tissue evidence="11">Aerial parts of the thallus</tissue>
    </source>
</reference>
<keyword evidence="6" id="KW-0931">ER-Golgi transport</keyword>
<evidence type="ECO:0000256" key="3">
    <source>
        <dbReference type="ARBA" id="ARBA00022448"/>
    </source>
</evidence>
<dbReference type="InterPro" id="IPR019150">
    <property type="entry name" value="Vesicle_transport_protein_Use1"/>
</dbReference>